<organism evidence="3 4">
    <name type="scientific">Gloeothece citriformis (strain PCC 7424)</name>
    <name type="common">Cyanothece sp. (strain PCC 7424)</name>
    <dbReference type="NCBI Taxonomy" id="65393"/>
    <lineage>
        <taxon>Bacteria</taxon>
        <taxon>Bacillati</taxon>
        <taxon>Cyanobacteriota</taxon>
        <taxon>Cyanophyceae</taxon>
        <taxon>Oscillatoriophycideae</taxon>
        <taxon>Chroococcales</taxon>
        <taxon>Aphanothecaceae</taxon>
        <taxon>Gloeothece</taxon>
        <taxon>Gloeothece citriformis</taxon>
    </lineage>
</organism>
<dbReference type="EMBL" id="CP001291">
    <property type="protein sequence ID" value="ACK73485.1"/>
    <property type="molecule type" value="Genomic_DNA"/>
</dbReference>
<dbReference type="PANTHER" id="PTHR44520">
    <property type="entry name" value="RESPONSE REGULATOR RCP1-RELATED"/>
    <property type="match status" value="1"/>
</dbReference>
<dbReference type="eggNOG" id="COG0745">
    <property type="taxonomic scope" value="Bacteria"/>
</dbReference>
<dbReference type="RefSeq" id="WP_015957065.1">
    <property type="nucleotide sequence ID" value="NC_011729.1"/>
</dbReference>
<dbReference type="Proteomes" id="UP000002384">
    <property type="component" value="Chromosome"/>
</dbReference>
<dbReference type="InterPro" id="IPR001789">
    <property type="entry name" value="Sig_transdc_resp-reg_receiver"/>
</dbReference>
<sequence length="146" mass="16722">MPIESYKILLIENDPNEIELMLLALNSDSLGMQINIDIAINGQQALEYLFERKNSDSAQSFPRLILLDLNIPLISGIEVLRKIRNHPQTTNLIVVVMTSSAEDRDIQTCYNLGVNSYIVKPINFDQYVDVVRQVGIYWMRLNEPPM</sequence>
<dbReference type="PROSITE" id="PS50110">
    <property type="entry name" value="RESPONSE_REGULATORY"/>
    <property type="match status" value="1"/>
</dbReference>
<dbReference type="SUPFAM" id="SSF52172">
    <property type="entry name" value="CheY-like"/>
    <property type="match status" value="1"/>
</dbReference>
<dbReference type="CDD" id="cd17557">
    <property type="entry name" value="REC_Rcp-like"/>
    <property type="match status" value="1"/>
</dbReference>
<dbReference type="SMART" id="SM00448">
    <property type="entry name" value="REC"/>
    <property type="match status" value="1"/>
</dbReference>
<dbReference type="AlphaFoldDB" id="B7KGZ8"/>
<reference evidence="4" key="1">
    <citation type="journal article" date="2011" name="MBio">
        <title>Novel metabolic attributes of the genus Cyanothece, comprising a group of unicellular nitrogen-fixing Cyanobacteria.</title>
        <authorList>
            <person name="Bandyopadhyay A."/>
            <person name="Elvitigala T."/>
            <person name="Welsh E."/>
            <person name="Stockel J."/>
            <person name="Liberton M."/>
            <person name="Min H."/>
            <person name="Sherman L.A."/>
            <person name="Pakrasi H.B."/>
        </authorList>
    </citation>
    <scope>NUCLEOTIDE SEQUENCE [LARGE SCALE GENOMIC DNA]</scope>
    <source>
        <strain evidence="4">PCC 7424</strain>
    </source>
</reference>
<protein>
    <submittedName>
        <fullName evidence="3">Response regulator receiver protein</fullName>
    </submittedName>
</protein>
<dbReference type="Gene3D" id="3.40.50.2300">
    <property type="match status" value="1"/>
</dbReference>
<dbReference type="PANTHER" id="PTHR44520:SF1">
    <property type="entry name" value="TWO-COMPONENT SYSTEM REGULATORY PROTEIN"/>
    <property type="match status" value="1"/>
</dbReference>
<dbReference type="HOGENOM" id="CLU_000445_69_17_3"/>
<feature type="domain" description="Response regulatory" evidence="2">
    <location>
        <begin position="7"/>
        <end position="135"/>
    </location>
</feature>
<dbReference type="GO" id="GO:0000160">
    <property type="term" value="P:phosphorelay signal transduction system"/>
    <property type="evidence" value="ECO:0007669"/>
    <property type="project" value="InterPro"/>
</dbReference>
<evidence type="ECO:0000256" key="1">
    <source>
        <dbReference type="PROSITE-ProRule" id="PRU00169"/>
    </source>
</evidence>
<proteinExistence type="predicted"/>
<keyword evidence="1" id="KW-0597">Phosphoprotein</keyword>
<dbReference type="STRING" id="65393.PCC7424_5135"/>
<dbReference type="InterPro" id="IPR052893">
    <property type="entry name" value="TCS_response_regulator"/>
</dbReference>
<gene>
    <name evidence="3" type="ordered locus">PCC7424_5135</name>
</gene>
<dbReference type="InterPro" id="IPR011006">
    <property type="entry name" value="CheY-like_superfamily"/>
</dbReference>
<evidence type="ECO:0000259" key="2">
    <source>
        <dbReference type="PROSITE" id="PS50110"/>
    </source>
</evidence>
<evidence type="ECO:0000313" key="4">
    <source>
        <dbReference type="Proteomes" id="UP000002384"/>
    </source>
</evidence>
<feature type="modified residue" description="4-aspartylphosphate" evidence="1">
    <location>
        <position position="68"/>
    </location>
</feature>
<dbReference type="KEGG" id="cyc:PCC7424_5135"/>
<dbReference type="Pfam" id="PF00072">
    <property type="entry name" value="Response_reg"/>
    <property type="match status" value="1"/>
</dbReference>
<name>B7KGZ8_GLOC7</name>
<accession>B7KGZ8</accession>
<evidence type="ECO:0000313" key="3">
    <source>
        <dbReference type="EMBL" id="ACK73485.1"/>
    </source>
</evidence>
<keyword evidence="4" id="KW-1185">Reference proteome</keyword>